<dbReference type="AlphaFoldDB" id="A0A0D2M774"/>
<dbReference type="GeneID" id="25741627"/>
<dbReference type="KEGG" id="mng:MNEG_8752"/>
<accession>A0A0D2M774</accession>
<organism evidence="1 2">
    <name type="scientific">Monoraphidium neglectum</name>
    <dbReference type="NCBI Taxonomy" id="145388"/>
    <lineage>
        <taxon>Eukaryota</taxon>
        <taxon>Viridiplantae</taxon>
        <taxon>Chlorophyta</taxon>
        <taxon>core chlorophytes</taxon>
        <taxon>Chlorophyceae</taxon>
        <taxon>CS clade</taxon>
        <taxon>Sphaeropleales</taxon>
        <taxon>Selenastraceae</taxon>
        <taxon>Monoraphidium</taxon>
    </lineage>
</organism>
<dbReference type="OrthoDB" id="2374531at2759"/>
<dbReference type="EMBL" id="KK101919">
    <property type="protein sequence ID" value="KIY99209.1"/>
    <property type="molecule type" value="Genomic_DNA"/>
</dbReference>
<gene>
    <name evidence="1" type="ORF">MNEG_8752</name>
</gene>
<protein>
    <submittedName>
        <fullName evidence="1">Uncharacterized protein</fullName>
    </submittedName>
</protein>
<dbReference type="RefSeq" id="XP_013898229.1">
    <property type="nucleotide sequence ID" value="XM_014042775.1"/>
</dbReference>
<reference evidence="1 2" key="1">
    <citation type="journal article" date="2013" name="BMC Genomics">
        <title>Reconstruction of the lipid metabolism for the microalga Monoraphidium neglectum from its genome sequence reveals characteristics suitable for biofuel production.</title>
        <authorList>
            <person name="Bogen C."/>
            <person name="Al-Dilaimi A."/>
            <person name="Albersmeier A."/>
            <person name="Wichmann J."/>
            <person name="Grundmann M."/>
            <person name="Rupp O."/>
            <person name="Lauersen K.J."/>
            <person name="Blifernez-Klassen O."/>
            <person name="Kalinowski J."/>
            <person name="Goesmann A."/>
            <person name="Mussgnug J.H."/>
            <person name="Kruse O."/>
        </authorList>
    </citation>
    <scope>NUCLEOTIDE SEQUENCE [LARGE SCALE GENOMIC DNA]</scope>
    <source>
        <strain evidence="1 2">SAG 48.87</strain>
    </source>
</reference>
<sequence length="162" mass="17567">MVIDAEAWEILRSKLSLEFAVNVVSVRVPFTKVTKEDGLRLLDVLSISKPDDDPFPGEDFEDGAHLPAAVQQCTGFNVAGDIVRHVGKELAVRCFVGHPRENPKEAGCRELISPVLAAAALLAGEVQMHAEYSVAGVEAHGTVDWVMNFKDFSVVVVEVSII</sequence>
<evidence type="ECO:0000313" key="2">
    <source>
        <dbReference type="Proteomes" id="UP000054498"/>
    </source>
</evidence>
<dbReference type="Proteomes" id="UP000054498">
    <property type="component" value="Unassembled WGS sequence"/>
</dbReference>
<proteinExistence type="predicted"/>
<keyword evidence="2" id="KW-1185">Reference proteome</keyword>
<evidence type="ECO:0000313" key="1">
    <source>
        <dbReference type="EMBL" id="KIY99209.1"/>
    </source>
</evidence>
<name>A0A0D2M774_9CHLO</name>